<organism evidence="6 7">
    <name type="scientific">Candidatus Fimadaptatus faecigallinarum</name>
    <dbReference type="NCBI Taxonomy" id="2840814"/>
    <lineage>
        <taxon>Bacteria</taxon>
        <taxon>Bacillati</taxon>
        <taxon>Bacillota</taxon>
        <taxon>Clostridia</taxon>
        <taxon>Eubacteriales</taxon>
        <taxon>Candidatus Fimadaptatus</taxon>
    </lineage>
</organism>
<accession>A0A9D1LQV8</accession>
<dbReference type="PANTHER" id="PTHR43649:SF33">
    <property type="entry name" value="POLYGALACTURONAN_RHAMNOGALACTURONAN-BINDING PROTEIN YTCQ"/>
    <property type="match status" value="1"/>
</dbReference>
<keyword evidence="4" id="KW-0564">Palmitate</keyword>
<keyword evidence="2" id="KW-0732">Signal</keyword>
<dbReference type="Pfam" id="PF01547">
    <property type="entry name" value="SBP_bac_1"/>
    <property type="match status" value="1"/>
</dbReference>
<dbReference type="InterPro" id="IPR006059">
    <property type="entry name" value="SBP"/>
</dbReference>
<dbReference type="AlphaFoldDB" id="A0A9D1LQV8"/>
<keyword evidence="3" id="KW-0472">Membrane</keyword>
<evidence type="ECO:0000313" key="7">
    <source>
        <dbReference type="Proteomes" id="UP000824123"/>
    </source>
</evidence>
<dbReference type="EMBL" id="DVNK01000027">
    <property type="protein sequence ID" value="HIU46363.1"/>
    <property type="molecule type" value="Genomic_DNA"/>
</dbReference>
<gene>
    <name evidence="6" type="ORF">IAC59_03785</name>
</gene>
<evidence type="ECO:0000313" key="6">
    <source>
        <dbReference type="EMBL" id="HIU46363.1"/>
    </source>
</evidence>
<evidence type="ECO:0000256" key="4">
    <source>
        <dbReference type="ARBA" id="ARBA00023139"/>
    </source>
</evidence>
<sequence>MMSSGDTTDGIYYAWNPTRTAKYSAAGLIVDIAPYLEEYAPNLWALIQSDETIRKQLYSADGGIYFVPWITSDRRLVYGEGFGIRQDWLDKLGLAMPTTTDELLEVLRQFRAQDANGNGENDEIITGYQSQLNKLAYAFKTADDYHYAEDGKTVVYGPMTDNYKEFLTFMNTLYAEGILDPDYFTNDSDIYMKKCQEDRVGLYCDNPGVFGTIMKDGEANGLSMDYAPMPWIGGYNLSSATRRYVQPYGVAISSSCEDVAGILTYLDYFFTEEGNTLLNWGIEGESYEIVDGVYQYTDVVTNNDTYEATTALSMYAHPTFVGVQSADAQFELYTEAQQAFINTWCNADSSLAIEPFIAFTTEESDIDTQKATDLSTIQTSWRDKFITGDASIENDWETYLNDLAAYGVNDLLAIRQAASDRYQAK</sequence>
<dbReference type="Gene3D" id="3.40.190.10">
    <property type="entry name" value="Periplasmic binding protein-like II"/>
    <property type="match status" value="2"/>
</dbReference>
<evidence type="ECO:0000256" key="2">
    <source>
        <dbReference type="ARBA" id="ARBA00022729"/>
    </source>
</evidence>
<reference evidence="6" key="2">
    <citation type="journal article" date="2021" name="PeerJ">
        <title>Extensive microbial diversity within the chicken gut microbiome revealed by metagenomics and culture.</title>
        <authorList>
            <person name="Gilroy R."/>
            <person name="Ravi A."/>
            <person name="Getino M."/>
            <person name="Pursley I."/>
            <person name="Horton D.L."/>
            <person name="Alikhan N.F."/>
            <person name="Baker D."/>
            <person name="Gharbi K."/>
            <person name="Hall N."/>
            <person name="Watson M."/>
            <person name="Adriaenssens E.M."/>
            <person name="Foster-Nyarko E."/>
            <person name="Jarju S."/>
            <person name="Secka A."/>
            <person name="Antonio M."/>
            <person name="Oren A."/>
            <person name="Chaudhuri R.R."/>
            <person name="La Ragione R."/>
            <person name="Hildebrand F."/>
            <person name="Pallen M.J."/>
        </authorList>
    </citation>
    <scope>NUCLEOTIDE SEQUENCE</scope>
    <source>
        <strain evidence="6">ChiSxjej2B14-8506</strain>
    </source>
</reference>
<evidence type="ECO:0000256" key="3">
    <source>
        <dbReference type="ARBA" id="ARBA00023136"/>
    </source>
</evidence>
<name>A0A9D1LQV8_9FIRM</name>
<reference evidence="6" key="1">
    <citation type="submission" date="2020-10" db="EMBL/GenBank/DDBJ databases">
        <authorList>
            <person name="Gilroy R."/>
        </authorList>
    </citation>
    <scope>NUCLEOTIDE SEQUENCE</scope>
    <source>
        <strain evidence="6">ChiSxjej2B14-8506</strain>
    </source>
</reference>
<proteinExistence type="predicted"/>
<dbReference type="Proteomes" id="UP000824123">
    <property type="component" value="Unassembled WGS sequence"/>
</dbReference>
<comment type="caution">
    <text evidence="6">The sequence shown here is derived from an EMBL/GenBank/DDBJ whole genome shotgun (WGS) entry which is preliminary data.</text>
</comment>
<keyword evidence="1" id="KW-1003">Cell membrane</keyword>
<evidence type="ECO:0000256" key="1">
    <source>
        <dbReference type="ARBA" id="ARBA00022475"/>
    </source>
</evidence>
<dbReference type="SUPFAM" id="SSF53850">
    <property type="entry name" value="Periplasmic binding protein-like II"/>
    <property type="match status" value="1"/>
</dbReference>
<dbReference type="PANTHER" id="PTHR43649">
    <property type="entry name" value="ARABINOSE-BINDING PROTEIN-RELATED"/>
    <property type="match status" value="1"/>
</dbReference>
<dbReference type="InterPro" id="IPR050490">
    <property type="entry name" value="Bact_solute-bd_prot1"/>
</dbReference>
<evidence type="ECO:0000256" key="5">
    <source>
        <dbReference type="ARBA" id="ARBA00023288"/>
    </source>
</evidence>
<protein>
    <submittedName>
        <fullName evidence="6">Extracellular solute-binding protein</fullName>
    </submittedName>
</protein>
<keyword evidence="5" id="KW-0449">Lipoprotein</keyword>